<dbReference type="RefSeq" id="WP_184452692.1">
    <property type="nucleotide sequence ID" value="NZ_JACIFV010000001.1"/>
</dbReference>
<sequence>MTEWSSFLDRPDRNEIEFARELIDFRGSPQELFTLYERAGTVLGRAMAKALTARDYSKEAKKVAVVVEAEEADSVGSMFLHQLAAAQIEASLVCLWMTSQPSPLRNNKFLVDISQEFFEEVAEPDLIIVLKPVSLRPDITVAMLHRIWTDSNVPVMVVAPLATTNELNAMRNDLAAEFDRTVATGFFVEMTRIPRIVNRTTLGSRQALSYSREGTLNWFIPAIVEERLQPLIELNPNPGFKLR</sequence>
<keyword evidence="2" id="KW-1185">Reference proteome</keyword>
<evidence type="ECO:0000313" key="2">
    <source>
        <dbReference type="Proteomes" id="UP000524492"/>
    </source>
</evidence>
<proteinExistence type="predicted"/>
<reference evidence="1 2" key="1">
    <citation type="submission" date="2020-08" db="EMBL/GenBank/DDBJ databases">
        <title>Genomic Encyclopedia of Type Strains, Phase IV (KMG-V): Genome sequencing to study the core and pangenomes of soil and plant-associated prokaryotes.</title>
        <authorList>
            <person name="Whitman W."/>
        </authorList>
    </citation>
    <scope>NUCLEOTIDE SEQUENCE [LARGE SCALE GENOMIC DNA]</scope>
    <source>
        <strain evidence="1 2">SEMIA 4074</strain>
    </source>
</reference>
<dbReference type="EMBL" id="JACIFV010000001">
    <property type="protein sequence ID" value="MBB4190010.1"/>
    <property type="molecule type" value="Genomic_DNA"/>
</dbReference>
<gene>
    <name evidence="1" type="ORF">GGD53_000126</name>
</gene>
<organism evidence="1 2">
    <name type="scientific">Rhizobium aethiopicum</name>
    <dbReference type="NCBI Taxonomy" id="1138170"/>
    <lineage>
        <taxon>Bacteria</taxon>
        <taxon>Pseudomonadati</taxon>
        <taxon>Pseudomonadota</taxon>
        <taxon>Alphaproteobacteria</taxon>
        <taxon>Hyphomicrobiales</taxon>
        <taxon>Rhizobiaceae</taxon>
        <taxon>Rhizobium/Agrobacterium group</taxon>
        <taxon>Rhizobium</taxon>
    </lineage>
</organism>
<accession>A0A7W6Q7X9</accession>
<name>A0A7W6Q7X9_9HYPH</name>
<evidence type="ECO:0000313" key="1">
    <source>
        <dbReference type="EMBL" id="MBB4190010.1"/>
    </source>
</evidence>
<comment type="caution">
    <text evidence="1">The sequence shown here is derived from an EMBL/GenBank/DDBJ whole genome shotgun (WGS) entry which is preliminary data.</text>
</comment>
<protein>
    <submittedName>
        <fullName evidence="1">Uncharacterized protein</fullName>
    </submittedName>
</protein>
<dbReference type="Proteomes" id="UP000524492">
    <property type="component" value="Unassembled WGS sequence"/>
</dbReference>
<dbReference type="AlphaFoldDB" id="A0A7W6Q7X9"/>